<evidence type="ECO:0000256" key="1">
    <source>
        <dbReference type="SAM" id="Phobius"/>
    </source>
</evidence>
<dbReference type="Proteomes" id="UP000054537">
    <property type="component" value="Unassembled WGS sequence"/>
</dbReference>
<name>A0A0A6USS8_ACTUT</name>
<keyword evidence="3" id="KW-1185">Reference proteome</keyword>
<feature type="transmembrane region" description="Helical" evidence="1">
    <location>
        <begin position="42"/>
        <end position="61"/>
    </location>
</feature>
<comment type="caution">
    <text evidence="2">The sequence shown here is derived from an EMBL/GenBank/DDBJ whole genome shotgun (WGS) entry which is preliminary data.</text>
</comment>
<organism evidence="2 3">
    <name type="scientific">Actinoplanes utahensis</name>
    <dbReference type="NCBI Taxonomy" id="1869"/>
    <lineage>
        <taxon>Bacteria</taxon>
        <taxon>Bacillati</taxon>
        <taxon>Actinomycetota</taxon>
        <taxon>Actinomycetes</taxon>
        <taxon>Micromonosporales</taxon>
        <taxon>Micromonosporaceae</taxon>
        <taxon>Actinoplanes</taxon>
    </lineage>
</organism>
<sequence>MRQALKDLTFTEHSEWFGLGPLALAVPAGVRAFLTDDSFARAVWIAISAVLLTLCAVYVIWSRRTRSAETTGPEAR</sequence>
<evidence type="ECO:0000313" key="3">
    <source>
        <dbReference type="Proteomes" id="UP000054537"/>
    </source>
</evidence>
<accession>A0A0A6USS8</accession>
<dbReference type="OrthoDB" id="3397439at2"/>
<keyword evidence="1" id="KW-0812">Transmembrane</keyword>
<keyword evidence="1" id="KW-0472">Membrane</keyword>
<dbReference type="EMBL" id="JRTT01000010">
    <property type="protein sequence ID" value="KHD77519.1"/>
    <property type="molecule type" value="Genomic_DNA"/>
</dbReference>
<reference evidence="2 3" key="1">
    <citation type="submission" date="2014-10" db="EMBL/GenBank/DDBJ databases">
        <title>Draft genome sequence of Actinoplanes utahensis NRRL 12052.</title>
        <authorList>
            <person name="Velasco-Bucheli B."/>
            <person name="del Cerro C."/>
            <person name="Hormigo D."/>
            <person name="Garcia J.L."/>
            <person name="Acebal C."/>
            <person name="Arroyo M."/>
            <person name="de la Mata I."/>
        </authorList>
    </citation>
    <scope>NUCLEOTIDE SEQUENCE [LARGE SCALE GENOMIC DNA]</scope>
    <source>
        <strain evidence="2 3">NRRL 12052</strain>
    </source>
</reference>
<dbReference type="RefSeq" id="WP_043524029.1">
    <property type="nucleotide sequence ID" value="NZ_BAABKU010000015.1"/>
</dbReference>
<proteinExistence type="predicted"/>
<keyword evidence="1" id="KW-1133">Transmembrane helix</keyword>
<gene>
    <name evidence="2" type="ORF">MB27_10470</name>
</gene>
<evidence type="ECO:0000313" key="2">
    <source>
        <dbReference type="EMBL" id="KHD77519.1"/>
    </source>
</evidence>
<protein>
    <submittedName>
        <fullName evidence="2">Uncharacterized protein</fullName>
    </submittedName>
</protein>
<dbReference type="AlphaFoldDB" id="A0A0A6USS8"/>